<comment type="caution">
    <text evidence="2">The sequence shown here is derived from an EMBL/GenBank/DDBJ whole genome shotgun (WGS) entry which is preliminary data.</text>
</comment>
<accession>A0ABP6KX02</accession>
<dbReference type="RefSeq" id="WP_290703578.1">
    <property type="nucleotide sequence ID" value="NZ_BAAAVS010000001.1"/>
</dbReference>
<evidence type="ECO:0000313" key="3">
    <source>
        <dbReference type="Proteomes" id="UP001501035"/>
    </source>
</evidence>
<evidence type="ECO:0000313" key="2">
    <source>
        <dbReference type="EMBL" id="GAA3023300.1"/>
    </source>
</evidence>
<feature type="transmembrane region" description="Helical" evidence="1">
    <location>
        <begin position="72"/>
        <end position="95"/>
    </location>
</feature>
<reference evidence="3" key="1">
    <citation type="journal article" date="2019" name="Int. J. Syst. Evol. Microbiol.">
        <title>The Global Catalogue of Microorganisms (GCM) 10K type strain sequencing project: providing services to taxonomists for standard genome sequencing and annotation.</title>
        <authorList>
            <consortium name="The Broad Institute Genomics Platform"/>
            <consortium name="The Broad Institute Genome Sequencing Center for Infectious Disease"/>
            <person name="Wu L."/>
            <person name="Ma J."/>
        </authorList>
    </citation>
    <scope>NUCLEOTIDE SEQUENCE [LARGE SCALE GENOMIC DNA]</scope>
    <source>
        <strain evidence="3">JCM 14234</strain>
    </source>
</reference>
<protein>
    <submittedName>
        <fullName evidence="2">Uncharacterized protein</fullName>
    </submittedName>
</protein>
<evidence type="ECO:0000256" key="1">
    <source>
        <dbReference type="SAM" id="Phobius"/>
    </source>
</evidence>
<keyword evidence="1" id="KW-1133">Transmembrane helix</keyword>
<feature type="transmembrane region" description="Helical" evidence="1">
    <location>
        <begin position="41"/>
        <end position="60"/>
    </location>
</feature>
<sequence>MLAVAAPGTDRVRGTVRGVAVGAFAASAAIAGHTVAMPADIPSIGSLVFVTAICGVLGAVASTSRRPTLCRLTAILAASQAVGHLTLSIGSAHPIPAPTSTMIAGHLVALVLGVAVVDAADRAARRALALLHRLLRTRTRLVRPGARLWALVLSDAPRISNRDAAGQHIRRGPPVHAAAVHP</sequence>
<keyword evidence="1" id="KW-0812">Transmembrane</keyword>
<dbReference type="Proteomes" id="UP001501035">
    <property type="component" value="Unassembled WGS sequence"/>
</dbReference>
<keyword evidence="1" id="KW-0472">Membrane</keyword>
<organism evidence="2 3">
    <name type="scientific">Gordonia defluvii</name>
    <dbReference type="NCBI Taxonomy" id="283718"/>
    <lineage>
        <taxon>Bacteria</taxon>
        <taxon>Bacillati</taxon>
        <taxon>Actinomycetota</taxon>
        <taxon>Actinomycetes</taxon>
        <taxon>Mycobacteriales</taxon>
        <taxon>Gordoniaceae</taxon>
        <taxon>Gordonia</taxon>
    </lineage>
</organism>
<proteinExistence type="predicted"/>
<keyword evidence="3" id="KW-1185">Reference proteome</keyword>
<feature type="transmembrane region" description="Helical" evidence="1">
    <location>
        <begin position="16"/>
        <end position="35"/>
    </location>
</feature>
<dbReference type="EMBL" id="BAAAVS010000001">
    <property type="protein sequence ID" value="GAA3023300.1"/>
    <property type="molecule type" value="Genomic_DNA"/>
</dbReference>
<gene>
    <name evidence="2" type="ORF">GCM10010528_01650</name>
</gene>
<feature type="transmembrane region" description="Helical" evidence="1">
    <location>
        <begin position="101"/>
        <end position="120"/>
    </location>
</feature>
<name>A0ABP6KX02_9ACTN</name>